<evidence type="ECO:0000256" key="1">
    <source>
        <dbReference type="ARBA" id="ARBA00006484"/>
    </source>
</evidence>
<dbReference type="InterPro" id="IPR020904">
    <property type="entry name" value="Sc_DH/Rdtase_CS"/>
</dbReference>
<dbReference type="Pfam" id="PF00106">
    <property type="entry name" value="adh_short"/>
    <property type="match status" value="1"/>
</dbReference>
<dbReference type="CDD" id="cd05233">
    <property type="entry name" value="SDR_c"/>
    <property type="match status" value="1"/>
</dbReference>
<dbReference type="OrthoDB" id="210852at2"/>
<dbReference type="STRING" id="1136497.SAMN04489752_2862"/>
<dbReference type="PANTHER" id="PTHR43669:SF3">
    <property type="entry name" value="ALCOHOL DEHYDROGENASE, PUTATIVE (AFU_ORTHOLOGUE AFUA_3G03445)-RELATED"/>
    <property type="match status" value="1"/>
</dbReference>
<dbReference type="RefSeq" id="WP_092015231.1">
    <property type="nucleotide sequence ID" value="NZ_LT629766.1"/>
</dbReference>
<gene>
    <name evidence="3" type="ORF">SAMN04489752_2862</name>
</gene>
<dbReference type="GO" id="GO:0016491">
    <property type="term" value="F:oxidoreductase activity"/>
    <property type="evidence" value="ECO:0007669"/>
    <property type="project" value="UniProtKB-KW"/>
</dbReference>
<dbReference type="AlphaFoldDB" id="A0A1H1W5D8"/>
<dbReference type="PANTHER" id="PTHR43669">
    <property type="entry name" value="5-KETO-D-GLUCONATE 5-REDUCTASE"/>
    <property type="match status" value="1"/>
</dbReference>
<keyword evidence="4" id="KW-1185">Reference proteome</keyword>
<dbReference type="Gene3D" id="3.40.50.720">
    <property type="entry name" value="NAD(P)-binding Rossmann-like Domain"/>
    <property type="match status" value="1"/>
</dbReference>
<dbReference type="SUPFAM" id="SSF51735">
    <property type="entry name" value="NAD(P)-binding Rossmann-fold domains"/>
    <property type="match status" value="1"/>
</dbReference>
<protein>
    <submittedName>
        <fullName evidence="3">NADP-dependent 3-hydroxy acid dehydrogenase YdfG</fullName>
    </submittedName>
</protein>
<name>A0A1H1W5D8_9MICO</name>
<dbReference type="EMBL" id="LT629766">
    <property type="protein sequence ID" value="SDS92254.1"/>
    <property type="molecule type" value="Genomic_DNA"/>
</dbReference>
<sequence length="263" mass="27414">MTSTLTGRRVVVTGAAGGIGAALAAALIDRGAEVVLADLSPEVSGTAAGLGPSAFAWIGDVSSVEGISALIEFADDRLGGIDLYFANAGIIGPAMLGENDADWDAIIDVNMRAHIRAAQALVPRWQEAGSGYFVATASAAGLLTQIGSAAYSVTKHASVGFAEWLAMTYREDGIRASVICPMGVNTNLLDAAGAGGAAQKAVTSAGTVLEPAEVAVIVLDAVEDEQFLILPHPEVLEMYRMKGSDYDRWLRGMSRYQARLEER</sequence>
<evidence type="ECO:0000313" key="3">
    <source>
        <dbReference type="EMBL" id="SDS92254.1"/>
    </source>
</evidence>
<organism evidence="3 4">
    <name type="scientific">Brevibacterium siliguriense</name>
    <dbReference type="NCBI Taxonomy" id="1136497"/>
    <lineage>
        <taxon>Bacteria</taxon>
        <taxon>Bacillati</taxon>
        <taxon>Actinomycetota</taxon>
        <taxon>Actinomycetes</taxon>
        <taxon>Micrococcales</taxon>
        <taxon>Brevibacteriaceae</taxon>
        <taxon>Brevibacterium</taxon>
    </lineage>
</organism>
<dbReference type="Proteomes" id="UP000199597">
    <property type="component" value="Chromosome I"/>
</dbReference>
<dbReference type="PROSITE" id="PS00061">
    <property type="entry name" value="ADH_SHORT"/>
    <property type="match status" value="1"/>
</dbReference>
<proteinExistence type="inferred from homology"/>
<comment type="similarity">
    <text evidence="1">Belongs to the short-chain dehydrogenases/reductases (SDR) family.</text>
</comment>
<reference evidence="4" key="1">
    <citation type="submission" date="2016-10" db="EMBL/GenBank/DDBJ databases">
        <authorList>
            <person name="Varghese N."/>
            <person name="Submissions S."/>
        </authorList>
    </citation>
    <scope>NUCLEOTIDE SEQUENCE [LARGE SCALE GENOMIC DNA]</scope>
    <source>
        <strain evidence="4">DSM 23676</strain>
    </source>
</reference>
<dbReference type="InterPro" id="IPR006311">
    <property type="entry name" value="TAT_signal"/>
</dbReference>
<evidence type="ECO:0000313" key="4">
    <source>
        <dbReference type="Proteomes" id="UP000199597"/>
    </source>
</evidence>
<accession>A0A1H1W5D8</accession>
<dbReference type="PROSITE" id="PS51318">
    <property type="entry name" value="TAT"/>
    <property type="match status" value="1"/>
</dbReference>
<dbReference type="InterPro" id="IPR002347">
    <property type="entry name" value="SDR_fam"/>
</dbReference>
<dbReference type="InterPro" id="IPR036291">
    <property type="entry name" value="NAD(P)-bd_dom_sf"/>
</dbReference>
<dbReference type="PRINTS" id="PR00081">
    <property type="entry name" value="GDHRDH"/>
</dbReference>
<evidence type="ECO:0000256" key="2">
    <source>
        <dbReference type="ARBA" id="ARBA00023002"/>
    </source>
</evidence>
<keyword evidence="2" id="KW-0560">Oxidoreductase</keyword>